<comment type="caution">
    <text evidence="3">The sequence shown here is derived from an EMBL/GenBank/DDBJ whole genome shotgun (WGS) entry which is preliminary data.</text>
</comment>
<keyword evidence="2" id="KW-1133">Transmembrane helix</keyword>
<evidence type="ECO:0000313" key="3">
    <source>
        <dbReference type="EMBL" id="MDO3383872.1"/>
    </source>
</evidence>
<sequence length="131" mass="14847">MNQTPPSKPKSTLLLRLPWLILAWVGALLGFIGVFFPVMPTVPFLLVAAWAASRGSPRMHQWLYSHPRFGPILTAWHDKRAVPRYAKRLTPLLLIGSLMIMWLAQTPWPVIAICAVIFLCVTTYLWSRPDA</sequence>
<feature type="transmembrane region" description="Helical" evidence="2">
    <location>
        <begin position="110"/>
        <end position="127"/>
    </location>
</feature>
<dbReference type="Proteomes" id="UP001168380">
    <property type="component" value="Unassembled WGS sequence"/>
</dbReference>
<feature type="transmembrane region" description="Helical" evidence="2">
    <location>
        <begin position="20"/>
        <end position="52"/>
    </location>
</feature>
<evidence type="ECO:0000313" key="4">
    <source>
        <dbReference type="Proteomes" id="UP001168380"/>
    </source>
</evidence>
<accession>A0ABT8TIF5</accession>
<organism evidence="3 4">
    <name type="scientific">Gilvimarinus algae</name>
    <dbReference type="NCBI Taxonomy" id="3058037"/>
    <lineage>
        <taxon>Bacteria</taxon>
        <taxon>Pseudomonadati</taxon>
        <taxon>Pseudomonadota</taxon>
        <taxon>Gammaproteobacteria</taxon>
        <taxon>Cellvibrionales</taxon>
        <taxon>Cellvibrionaceae</taxon>
        <taxon>Gilvimarinus</taxon>
    </lineage>
</organism>
<dbReference type="RefSeq" id="WP_302714960.1">
    <property type="nucleotide sequence ID" value="NZ_JAULRT010000062.1"/>
</dbReference>
<dbReference type="Pfam" id="PF04304">
    <property type="entry name" value="DUF454"/>
    <property type="match status" value="1"/>
</dbReference>
<dbReference type="PIRSF" id="PIRSF016789">
    <property type="entry name" value="DUF454"/>
    <property type="match status" value="1"/>
</dbReference>
<proteinExistence type="predicted"/>
<keyword evidence="1" id="KW-1003">Cell membrane</keyword>
<dbReference type="PANTHER" id="PTHR35813">
    <property type="entry name" value="INNER MEMBRANE PROTEIN YBAN"/>
    <property type="match status" value="1"/>
</dbReference>
<evidence type="ECO:0000256" key="2">
    <source>
        <dbReference type="SAM" id="Phobius"/>
    </source>
</evidence>
<comment type="subcellular location">
    <subcellularLocation>
        <location evidence="1">Cell inner membrane</location>
        <topology evidence="1">Multi-pass membrane protein</topology>
    </subcellularLocation>
</comment>
<keyword evidence="1 2" id="KW-0472">Membrane</keyword>
<keyword evidence="1" id="KW-0997">Cell inner membrane</keyword>
<dbReference type="PANTHER" id="PTHR35813:SF1">
    <property type="entry name" value="INNER MEMBRANE PROTEIN YBAN"/>
    <property type="match status" value="1"/>
</dbReference>
<name>A0ABT8TIF5_9GAMM</name>
<dbReference type="EMBL" id="JAULRT010000062">
    <property type="protein sequence ID" value="MDO3383872.1"/>
    <property type="molecule type" value="Genomic_DNA"/>
</dbReference>
<reference evidence="3" key="1">
    <citation type="submission" date="2023-07" db="EMBL/GenBank/DDBJ databases">
        <title>Gilvimarinus algae sp. nov., isolated from the surface of Kelp.</title>
        <authorList>
            <person name="Sun Y.Y."/>
            <person name="Gong Y."/>
            <person name="Du Z.J."/>
        </authorList>
    </citation>
    <scope>NUCLEOTIDE SEQUENCE</scope>
    <source>
        <strain evidence="3">SDUM040014</strain>
    </source>
</reference>
<keyword evidence="2" id="KW-0812">Transmembrane</keyword>
<evidence type="ECO:0000256" key="1">
    <source>
        <dbReference type="PIRNR" id="PIRNR016789"/>
    </source>
</evidence>
<keyword evidence="4" id="KW-1185">Reference proteome</keyword>
<protein>
    <recommendedName>
        <fullName evidence="1">Inner membrane protein</fullName>
    </recommendedName>
</protein>
<gene>
    <name evidence="3" type="ORF">QWI16_16940</name>
</gene>
<dbReference type="InterPro" id="IPR007401">
    <property type="entry name" value="DUF454"/>
</dbReference>